<evidence type="ECO:0000313" key="13">
    <source>
        <dbReference type="Proteomes" id="UP000008810"/>
    </source>
</evidence>
<evidence type="ECO:0000313" key="11">
    <source>
        <dbReference type="EMBL" id="KQK05106.1"/>
    </source>
</evidence>
<keyword evidence="4" id="KW-0964">Secreted</keyword>
<organism evidence="12">
    <name type="scientific">Brachypodium distachyon</name>
    <name type="common">Purple false brome</name>
    <name type="synonym">Trachynia distachya</name>
    <dbReference type="NCBI Taxonomy" id="15368"/>
    <lineage>
        <taxon>Eukaryota</taxon>
        <taxon>Viridiplantae</taxon>
        <taxon>Streptophyta</taxon>
        <taxon>Embryophyta</taxon>
        <taxon>Tracheophyta</taxon>
        <taxon>Spermatophyta</taxon>
        <taxon>Magnoliopsida</taxon>
        <taxon>Liliopsida</taxon>
        <taxon>Poales</taxon>
        <taxon>Poaceae</taxon>
        <taxon>BOP clade</taxon>
        <taxon>Pooideae</taxon>
        <taxon>Stipodae</taxon>
        <taxon>Brachypodieae</taxon>
        <taxon>Brachypodium</taxon>
    </lineage>
</organism>
<feature type="chain" id="PRO_5014094544" description="Polygalacturonase" evidence="10">
    <location>
        <begin position="28"/>
        <end position="454"/>
    </location>
</feature>
<dbReference type="eggNOG" id="ENOG502QRJW">
    <property type="taxonomic scope" value="Eukaryota"/>
</dbReference>
<keyword evidence="7" id="KW-0961">Cell wall biogenesis/degradation</keyword>
<feature type="compositionally biased region" description="Acidic residues" evidence="9">
    <location>
        <begin position="439"/>
        <end position="454"/>
    </location>
</feature>
<keyword evidence="6 8" id="KW-0326">Glycosidase</keyword>
<dbReference type="Pfam" id="PF00295">
    <property type="entry name" value="Glyco_hydro_28"/>
    <property type="match status" value="1"/>
</dbReference>
<keyword evidence="10" id="KW-0732">Signal</keyword>
<evidence type="ECO:0000256" key="8">
    <source>
        <dbReference type="RuleBase" id="RU361169"/>
    </source>
</evidence>
<keyword evidence="5 8" id="KW-0378">Hydrolase</keyword>
<keyword evidence="3" id="KW-0134">Cell wall</keyword>
<comment type="subcellular location">
    <subcellularLocation>
        <location evidence="1">Secreted</location>
        <location evidence="1">Cell wall</location>
    </subcellularLocation>
</comment>
<accession>I1HGZ3</accession>
<dbReference type="Proteomes" id="UP000008810">
    <property type="component" value="Chromosome 2"/>
</dbReference>
<keyword evidence="13" id="KW-1185">Reference proteome</keyword>
<evidence type="ECO:0000256" key="1">
    <source>
        <dbReference type="ARBA" id="ARBA00004191"/>
    </source>
</evidence>
<dbReference type="Gene3D" id="2.160.20.10">
    <property type="entry name" value="Single-stranded right-handed beta-helix, Pectin lyase-like"/>
    <property type="match status" value="1"/>
</dbReference>
<proteinExistence type="inferred from homology"/>
<dbReference type="EnsemblPlants" id="KQK05106">
    <property type="protein sequence ID" value="KQK05106"/>
    <property type="gene ID" value="BRADI_2g18030v3"/>
</dbReference>
<reference evidence="12" key="3">
    <citation type="submission" date="2018-08" db="UniProtKB">
        <authorList>
            <consortium name="EnsemblPlants"/>
        </authorList>
    </citation>
    <scope>IDENTIFICATION</scope>
    <source>
        <strain evidence="12">cv. Bd21</strain>
    </source>
</reference>
<dbReference type="PANTHER" id="PTHR31375">
    <property type="match status" value="1"/>
</dbReference>
<reference evidence="11 12" key="1">
    <citation type="journal article" date="2010" name="Nature">
        <title>Genome sequencing and analysis of the model grass Brachypodium distachyon.</title>
        <authorList>
            <consortium name="International Brachypodium Initiative"/>
        </authorList>
    </citation>
    <scope>NUCLEOTIDE SEQUENCE [LARGE SCALE GENOMIC DNA]</scope>
    <source>
        <strain evidence="11 12">Bd21</strain>
    </source>
</reference>
<evidence type="ECO:0000256" key="6">
    <source>
        <dbReference type="ARBA" id="ARBA00023295"/>
    </source>
</evidence>
<sequence length="454" mass="48290">MAPPLLPLLLAALAFVALLLSPGTAEARRLLTLADFGAVGDGIANDTQAFLDAWAAACGGTSSDKANLNDPSSDTYLNVPAGKSYQIWPLTLAGPCRGEIKLLISGNIVAPENPDDWQGSDGGQWLHFLGVKGLAISGGGIVDGRGQQWWARQPQNSSCESENCTASQPPAAAPKAVHFEDCKEITVMGITVQNSPREHLAFTRCSVVKANYLRVTAPVDSPGTVGALLVNSSDVRIMDDLFSVGGDCVSMVGRCRDVRLRAVSCGPGHGISIGGLGENGSLHKIEKIKMDTLFFTNTKYGLRIKTHEDGCGFVRKVKFAHILMRNVSDPIVIDQHYSYSNQGTSCEFPNVTLVEKIEYNDITGTSATEQAVKFACSDTMPCRRLSMSGVNLTMAGGGGNVSAYCNQAFGRNFGAIVPDSCLGKEDFVQLQAPGTAAAADEEEEDDDEDYAADW</sequence>
<comment type="similarity">
    <text evidence="2 8">Belongs to the glycosyl hydrolase 28 family.</text>
</comment>
<evidence type="ECO:0000256" key="10">
    <source>
        <dbReference type="SAM" id="SignalP"/>
    </source>
</evidence>
<name>I1HGZ3_BRADI</name>
<dbReference type="GO" id="GO:0005975">
    <property type="term" value="P:carbohydrate metabolic process"/>
    <property type="evidence" value="ECO:0007669"/>
    <property type="project" value="InterPro"/>
</dbReference>
<dbReference type="InterPro" id="IPR000743">
    <property type="entry name" value="Glyco_hydro_28"/>
</dbReference>
<protein>
    <recommendedName>
        <fullName evidence="14">Polygalacturonase</fullName>
    </recommendedName>
</protein>
<evidence type="ECO:0000256" key="4">
    <source>
        <dbReference type="ARBA" id="ARBA00022525"/>
    </source>
</evidence>
<feature type="signal peptide" evidence="10">
    <location>
        <begin position="1"/>
        <end position="27"/>
    </location>
</feature>
<evidence type="ECO:0000256" key="3">
    <source>
        <dbReference type="ARBA" id="ARBA00022512"/>
    </source>
</evidence>
<dbReference type="RefSeq" id="XP_003567980.1">
    <property type="nucleotide sequence ID" value="XM_003567932.4"/>
</dbReference>
<dbReference type="OMA" id="GEINLMI"/>
<dbReference type="GO" id="GO:0004650">
    <property type="term" value="F:polygalacturonase activity"/>
    <property type="evidence" value="ECO:0007669"/>
    <property type="project" value="InterPro"/>
</dbReference>
<dbReference type="InterPro" id="IPR011050">
    <property type="entry name" value="Pectin_lyase_fold/virulence"/>
</dbReference>
<evidence type="ECO:0000313" key="12">
    <source>
        <dbReference type="EnsemblPlants" id="KQK05106"/>
    </source>
</evidence>
<evidence type="ECO:0000256" key="7">
    <source>
        <dbReference type="ARBA" id="ARBA00023316"/>
    </source>
</evidence>
<dbReference type="GO" id="GO:0071555">
    <property type="term" value="P:cell wall organization"/>
    <property type="evidence" value="ECO:0007669"/>
    <property type="project" value="UniProtKB-KW"/>
</dbReference>
<dbReference type="SUPFAM" id="SSF51126">
    <property type="entry name" value="Pectin lyase-like"/>
    <property type="match status" value="1"/>
</dbReference>
<dbReference type="HOGENOM" id="CLU_016031_2_3_1"/>
<dbReference type="FunFam" id="2.160.20.10:FF:000041">
    <property type="entry name" value="Putative polygalacturonase"/>
    <property type="match status" value="1"/>
</dbReference>
<dbReference type="InterPro" id="IPR012334">
    <property type="entry name" value="Pectin_lyas_fold"/>
</dbReference>
<dbReference type="Gramene" id="KQK05106">
    <property type="protein sequence ID" value="KQK05106"/>
    <property type="gene ID" value="BRADI_2g18030v3"/>
</dbReference>
<dbReference type="AlphaFoldDB" id="I1HGZ3"/>
<evidence type="ECO:0000256" key="9">
    <source>
        <dbReference type="SAM" id="MobiDB-lite"/>
    </source>
</evidence>
<evidence type="ECO:0000256" key="5">
    <source>
        <dbReference type="ARBA" id="ARBA00022801"/>
    </source>
</evidence>
<gene>
    <name evidence="12" type="primary">LOC100821496</name>
    <name evidence="11" type="ORF">BRADI_2g18030v3</name>
</gene>
<dbReference type="GeneID" id="100821496"/>
<dbReference type="STRING" id="15368.I1HGZ3"/>
<dbReference type="KEGG" id="bdi:100821496"/>
<evidence type="ECO:0008006" key="14">
    <source>
        <dbReference type="Google" id="ProtNLM"/>
    </source>
</evidence>
<dbReference type="EMBL" id="CM000881">
    <property type="protein sequence ID" value="KQK05106.1"/>
    <property type="molecule type" value="Genomic_DNA"/>
</dbReference>
<feature type="region of interest" description="Disordered" evidence="9">
    <location>
        <begin position="432"/>
        <end position="454"/>
    </location>
</feature>
<dbReference type="OrthoDB" id="187139at2759"/>
<evidence type="ECO:0000256" key="2">
    <source>
        <dbReference type="ARBA" id="ARBA00008834"/>
    </source>
</evidence>
<dbReference type="FunCoup" id="I1HGZ3">
    <property type="interactions" value="22"/>
</dbReference>
<reference evidence="11" key="2">
    <citation type="submission" date="2017-06" db="EMBL/GenBank/DDBJ databases">
        <title>WGS assembly of Brachypodium distachyon.</title>
        <authorList>
            <consortium name="The International Brachypodium Initiative"/>
            <person name="Lucas S."/>
            <person name="Harmon-Smith M."/>
            <person name="Lail K."/>
            <person name="Tice H."/>
            <person name="Grimwood J."/>
            <person name="Bruce D."/>
            <person name="Barry K."/>
            <person name="Shu S."/>
            <person name="Lindquist E."/>
            <person name="Wang M."/>
            <person name="Pitluck S."/>
            <person name="Vogel J.P."/>
            <person name="Garvin D.F."/>
            <person name="Mockler T.C."/>
            <person name="Schmutz J."/>
            <person name="Rokhsar D."/>
            <person name="Bevan M.W."/>
        </authorList>
    </citation>
    <scope>NUCLEOTIDE SEQUENCE</scope>
    <source>
        <strain evidence="11">Bd21</strain>
    </source>
</reference>